<proteinExistence type="predicted"/>
<evidence type="ECO:0000313" key="2">
    <source>
        <dbReference type="Proteomes" id="UP001164472"/>
    </source>
</evidence>
<dbReference type="AlphaFoldDB" id="A0A9E8HIG7"/>
<evidence type="ECO:0008006" key="3">
    <source>
        <dbReference type="Google" id="ProtNLM"/>
    </source>
</evidence>
<organism evidence="1 2">
    <name type="scientific">Alkalimarinus sediminis</name>
    <dbReference type="NCBI Taxonomy" id="1632866"/>
    <lineage>
        <taxon>Bacteria</taxon>
        <taxon>Pseudomonadati</taxon>
        <taxon>Pseudomonadota</taxon>
        <taxon>Gammaproteobacteria</taxon>
        <taxon>Alteromonadales</taxon>
        <taxon>Alteromonadaceae</taxon>
        <taxon>Alkalimarinus</taxon>
    </lineage>
</organism>
<evidence type="ECO:0000313" key="1">
    <source>
        <dbReference type="EMBL" id="UZW73947.1"/>
    </source>
</evidence>
<sequence>MMNLKLVPKLNHIVGSVVFVVLLQGVALNASATPVFVNETLNDLDISVESSLLGLKGMAFVQNNEEYPVTCHVTFKNGPELPVKRRETIKPGVKKVFEASMRRGIVKLTIDVECDKT</sequence>
<dbReference type="KEGG" id="asem:NNL22_13025"/>
<dbReference type="Proteomes" id="UP001164472">
    <property type="component" value="Chromosome"/>
</dbReference>
<dbReference type="RefSeq" id="WP_251811408.1">
    <property type="nucleotide sequence ID" value="NZ_CP101527.1"/>
</dbReference>
<name>A0A9E8HIG7_9ALTE</name>
<dbReference type="EMBL" id="CP101527">
    <property type="protein sequence ID" value="UZW73947.1"/>
    <property type="molecule type" value="Genomic_DNA"/>
</dbReference>
<reference evidence="1" key="1">
    <citation type="submission" date="2022-07" db="EMBL/GenBank/DDBJ databases">
        <title>Alkalimarinus sp. nov., isolated from gut of a Alitta virens.</title>
        <authorList>
            <person name="Yang A.I."/>
            <person name="Shin N.-R."/>
        </authorList>
    </citation>
    <scope>NUCLEOTIDE SEQUENCE</scope>
    <source>
        <strain evidence="1">FA028</strain>
    </source>
</reference>
<accession>A0A9E8HIG7</accession>
<protein>
    <recommendedName>
        <fullName evidence="3">3-phosphoglycerate kinase</fullName>
    </recommendedName>
</protein>
<gene>
    <name evidence="1" type="ORF">NNL22_13025</name>
</gene>
<keyword evidence="2" id="KW-1185">Reference proteome</keyword>